<feature type="compositionally biased region" description="Polar residues" evidence="4">
    <location>
        <begin position="109"/>
        <end position="139"/>
    </location>
</feature>
<keyword evidence="3 5" id="KW-0732">Signal</keyword>
<dbReference type="RGD" id="3953">
    <property type="gene designation" value="Smr3b"/>
</dbReference>
<dbReference type="PANTHER" id="PTHR14179">
    <property type="entry name" value="SMR1-RELATED"/>
    <property type="match status" value="1"/>
</dbReference>
<keyword evidence="2" id="KW-0964">Secreted</keyword>
<comment type="subcellular location">
    <subcellularLocation>
        <location evidence="1">Secreted</location>
    </subcellularLocation>
</comment>
<evidence type="ECO:0000256" key="5">
    <source>
        <dbReference type="SAM" id="SignalP"/>
    </source>
</evidence>
<feature type="region of interest" description="Disordered" evidence="4">
    <location>
        <begin position="100"/>
        <end position="146"/>
    </location>
</feature>
<reference evidence="6" key="3">
    <citation type="submission" date="2025-09" db="UniProtKB">
        <authorList>
            <consortium name="Ensembl"/>
        </authorList>
    </citation>
    <scope>IDENTIFICATION</scope>
    <source>
        <strain evidence="6">Brown Norway</strain>
    </source>
</reference>
<evidence type="ECO:0000313" key="7">
    <source>
        <dbReference type="Proteomes" id="UP000002494"/>
    </source>
</evidence>
<evidence type="ECO:0000256" key="3">
    <source>
        <dbReference type="ARBA" id="ARBA00022729"/>
    </source>
</evidence>
<feature type="signal peptide" evidence="5">
    <location>
        <begin position="1"/>
        <end position="22"/>
    </location>
</feature>
<proteinExistence type="predicted"/>
<gene>
    <name evidence="6 8" type="primary">Smr3b</name>
</gene>
<evidence type="ECO:0000256" key="1">
    <source>
        <dbReference type="ARBA" id="ARBA00004613"/>
    </source>
</evidence>
<name>A0A0G2K4K1_RAT</name>
<dbReference type="Ensembl" id="ENSRNOT00000087477.3">
    <property type="protein sequence ID" value="ENSRNOP00000073073.2"/>
    <property type="gene ID" value="ENSRNOG00000001942.8"/>
</dbReference>
<dbReference type="PROSITE" id="PS51257">
    <property type="entry name" value="PROKAR_LIPOPROTEIN"/>
    <property type="match status" value="1"/>
</dbReference>
<feature type="region of interest" description="Disordered" evidence="4">
    <location>
        <begin position="23"/>
        <end position="42"/>
    </location>
</feature>
<dbReference type="Pfam" id="PF15621">
    <property type="entry name" value="PROL5-SMR"/>
    <property type="match status" value="1"/>
</dbReference>
<evidence type="ECO:0000313" key="8">
    <source>
        <dbReference type="RGD" id="3953"/>
    </source>
</evidence>
<dbReference type="AlphaFoldDB" id="A0A0G2K4K1"/>
<dbReference type="GeneTree" id="ENSGT00940000164646"/>
<evidence type="ECO:0000256" key="4">
    <source>
        <dbReference type="SAM" id="MobiDB-lite"/>
    </source>
</evidence>
<protein>
    <submittedName>
        <fullName evidence="6">Submaxillary gland androgen regulated protein 3B</fullName>
    </submittedName>
</protein>
<dbReference type="InterPro" id="IPR026288">
    <property type="entry name" value="SMR-like"/>
</dbReference>
<keyword evidence="7" id="KW-1185">Reference proteome</keyword>
<dbReference type="RefSeq" id="XP_038947550.1">
    <property type="nucleotide sequence ID" value="XM_039091622.2"/>
</dbReference>
<sequence length="146" mass="15956">MKSLYLIFGLWILIGCFQSGEGVRGPRRQHNPRRQQDPSTLPHYLGLQPDPNGGQIGVTITIPLNLQPPRVLVNLPGFITGPPLVVQGTTEYQYQWQLTAPDPTPLSNPPTQLHSTEQANTKTDAKISNTTATTQNSTDIFEGGGK</sequence>
<evidence type="ECO:0000256" key="2">
    <source>
        <dbReference type="ARBA" id="ARBA00022525"/>
    </source>
</evidence>
<accession>A0A0G2K4K1</accession>
<dbReference type="Proteomes" id="UP000002494">
    <property type="component" value="Chromosome 14"/>
</dbReference>
<reference evidence="6" key="2">
    <citation type="submission" date="2025-08" db="UniProtKB">
        <authorList>
            <consortium name="Ensembl"/>
        </authorList>
    </citation>
    <scope>IDENTIFICATION</scope>
    <source>
        <strain evidence="6">Brown Norway</strain>
    </source>
</reference>
<evidence type="ECO:0000313" key="6">
    <source>
        <dbReference type="Ensembl" id="ENSRNOP00000073073.2"/>
    </source>
</evidence>
<organism evidence="6 7">
    <name type="scientific">Rattus norvegicus</name>
    <name type="common">Rat</name>
    <dbReference type="NCBI Taxonomy" id="10116"/>
    <lineage>
        <taxon>Eukaryota</taxon>
        <taxon>Metazoa</taxon>
        <taxon>Chordata</taxon>
        <taxon>Craniata</taxon>
        <taxon>Vertebrata</taxon>
        <taxon>Euteleostomi</taxon>
        <taxon>Mammalia</taxon>
        <taxon>Eutheria</taxon>
        <taxon>Euarchontoglires</taxon>
        <taxon>Glires</taxon>
        <taxon>Rodentia</taxon>
        <taxon>Myomorpha</taxon>
        <taxon>Muroidea</taxon>
        <taxon>Muridae</taxon>
        <taxon>Murinae</taxon>
        <taxon>Rattus</taxon>
    </lineage>
</organism>
<dbReference type="PANTHER" id="PTHR14179:SF14">
    <property type="entry name" value="SUBMAXILLARY GLAND ANDROGEN REGULATED PROTEIN 2 LIKE-RELATED"/>
    <property type="match status" value="1"/>
</dbReference>
<dbReference type="GeneID" id="24867"/>
<feature type="chain" id="PRO_5043568058" evidence="5">
    <location>
        <begin position="23"/>
        <end position="146"/>
    </location>
</feature>
<dbReference type="CTD" id="10879"/>
<reference evidence="6" key="1">
    <citation type="submission" date="2024-01" db="EMBL/GenBank/DDBJ databases">
        <title>GRCr8: a new rat reference genome assembly contstructed from accurate long reads and long range scaffolding.</title>
        <authorList>
            <person name="Doris P.A."/>
            <person name="Kalbfleisch T."/>
            <person name="Li K."/>
            <person name="Howe K."/>
            <person name="Wood J."/>
        </authorList>
    </citation>
    <scope>NUCLEOTIDE SEQUENCE [LARGE SCALE GENOMIC DNA]</scope>
    <source>
        <strain evidence="6">Brown Norway</strain>
    </source>
</reference>
<dbReference type="GO" id="GO:0005576">
    <property type="term" value="C:extracellular region"/>
    <property type="evidence" value="ECO:0007669"/>
    <property type="project" value="UniProtKB-SubCell"/>
</dbReference>